<evidence type="ECO:0000313" key="18">
    <source>
        <dbReference type="EMBL" id="KAA0710244.1"/>
    </source>
</evidence>
<evidence type="ECO:0000259" key="16">
    <source>
        <dbReference type="PROSITE" id="PS50102"/>
    </source>
</evidence>
<evidence type="ECO:0000256" key="10">
    <source>
        <dbReference type="ARBA" id="ARBA00022884"/>
    </source>
</evidence>
<dbReference type="Proteomes" id="UP000324632">
    <property type="component" value="Chromosome 16"/>
</dbReference>
<keyword evidence="13" id="KW-0449">Lipoprotein</keyword>
<evidence type="ECO:0000313" key="19">
    <source>
        <dbReference type="Proteomes" id="UP000324632"/>
    </source>
</evidence>
<evidence type="ECO:0000256" key="3">
    <source>
        <dbReference type="ARBA" id="ARBA00006390"/>
    </source>
</evidence>
<dbReference type="PANTHER" id="PTHR17601">
    <property type="entry name" value="RAFTLIN-RELATED"/>
    <property type="match status" value="1"/>
</dbReference>
<dbReference type="GO" id="GO:0030154">
    <property type="term" value="P:cell differentiation"/>
    <property type="evidence" value="ECO:0007669"/>
    <property type="project" value="UniProtKB-KW"/>
</dbReference>
<feature type="region of interest" description="Disordered" evidence="15">
    <location>
        <begin position="764"/>
        <end position="798"/>
    </location>
</feature>
<evidence type="ECO:0000259" key="17">
    <source>
        <dbReference type="PROSITE" id="PS51890"/>
    </source>
</evidence>
<organism evidence="18 19">
    <name type="scientific">Triplophysa tibetana</name>
    <dbReference type="NCBI Taxonomy" id="1572043"/>
    <lineage>
        <taxon>Eukaryota</taxon>
        <taxon>Metazoa</taxon>
        <taxon>Chordata</taxon>
        <taxon>Craniata</taxon>
        <taxon>Vertebrata</taxon>
        <taxon>Euteleostomi</taxon>
        <taxon>Actinopterygii</taxon>
        <taxon>Neopterygii</taxon>
        <taxon>Teleostei</taxon>
        <taxon>Ostariophysi</taxon>
        <taxon>Cypriniformes</taxon>
        <taxon>Nemacheilidae</taxon>
        <taxon>Triplophysa</taxon>
    </lineage>
</organism>
<keyword evidence="8" id="KW-0221">Differentiation</keyword>
<evidence type="ECO:0000256" key="1">
    <source>
        <dbReference type="ARBA" id="ARBA00004193"/>
    </source>
</evidence>
<proteinExistence type="inferred from homology"/>
<feature type="compositionally biased region" description="Basic and acidic residues" evidence="15">
    <location>
        <begin position="764"/>
        <end position="778"/>
    </location>
</feature>
<feature type="region of interest" description="Disordered" evidence="15">
    <location>
        <begin position="538"/>
        <end position="560"/>
    </location>
</feature>
<keyword evidence="7" id="KW-0519">Myristate</keyword>
<dbReference type="CDD" id="cd12672">
    <property type="entry name" value="RRM_DAZL"/>
    <property type="match status" value="1"/>
</dbReference>
<evidence type="ECO:0000256" key="5">
    <source>
        <dbReference type="ARBA" id="ARBA00022475"/>
    </source>
</evidence>
<dbReference type="Gene3D" id="3.30.70.330">
    <property type="match status" value="1"/>
</dbReference>
<keyword evidence="19" id="KW-1185">Reference proteome</keyword>
<dbReference type="GO" id="GO:0005737">
    <property type="term" value="C:cytoplasm"/>
    <property type="evidence" value="ECO:0007669"/>
    <property type="project" value="UniProtKB-SubCell"/>
</dbReference>
<evidence type="ECO:0000256" key="8">
    <source>
        <dbReference type="ARBA" id="ARBA00022782"/>
    </source>
</evidence>
<comment type="caution">
    <text evidence="18">The sequence shown here is derived from an EMBL/GenBank/DDBJ whole genome shotgun (WGS) entry which is preliminary data.</text>
</comment>
<name>A0A5A9NJR2_9TELE</name>
<dbReference type="InterPro" id="IPR037551">
    <property type="entry name" value="DAZ_RRM_vert"/>
</dbReference>
<keyword evidence="9" id="KW-0744">Spermatogenesis</keyword>
<evidence type="ECO:0000256" key="14">
    <source>
        <dbReference type="PROSITE-ProRule" id="PRU00176"/>
    </source>
</evidence>
<comment type="subcellular location">
    <subcellularLocation>
        <location evidence="1">Cell membrane</location>
        <topology evidence="1">Lipid-anchor</topology>
    </subcellularLocation>
    <subcellularLocation>
        <location evidence="2">Cytoplasm</location>
    </subcellularLocation>
</comment>
<evidence type="ECO:0000256" key="7">
    <source>
        <dbReference type="ARBA" id="ARBA00022707"/>
    </source>
</evidence>
<evidence type="ECO:0000256" key="15">
    <source>
        <dbReference type="SAM" id="MobiDB-lite"/>
    </source>
</evidence>
<evidence type="ECO:0000256" key="11">
    <source>
        <dbReference type="ARBA" id="ARBA00023136"/>
    </source>
</evidence>
<dbReference type="InterPro" id="IPR035979">
    <property type="entry name" value="RBD_domain_sf"/>
</dbReference>
<evidence type="ECO:0000256" key="4">
    <source>
        <dbReference type="ARBA" id="ARBA00022473"/>
    </source>
</evidence>
<dbReference type="SMART" id="SM00360">
    <property type="entry name" value="RRM"/>
    <property type="match status" value="1"/>
</dbReference>
<keyword evidence="12" id="KW-0564">Palmitate</keyword>
<dbReference type="PROSITE" id="PS50102">
    <property type="entry name" value="RRM"/>
    <property type="match status" value="1"/>
</dbReference>
<reference evidence="18 19" key="1">
    <citation type="journal article" date="2019" name="Mol. Ecol. Resour.">
        <title>Chromosome-level genome assembly of Triplophysa tibetana, a fish adapted to the harsh high-altitude environment of the Tibetan Plateau.</title>
        <authorList>
            <person name="Yang X."/>
            <person name="Liu H."/>
            <person name="Ma Z."/>
            <person name="Zou Y."/>
            <person name="Zou M."/>
            <person name="Mao Y."/>
            <person name="Li X."/>
            <person name="Wang H."/>
            <person name="Chen T."/>
            <person name="Wang W."/>
            <person name="Yang R."/>
        </authorList>
    </citation>
    <scope>NUCLEOTIDE SEQUENCE [LARGE SCALE GENOMIC DNA]</scope>
    <source>
        <strain evidence="18">TTIB1903HZAU</strain>
        <tissue evidence="18">Muscle</tissue>
    </source>
</reference>
<dbReference type="InterPro" id="IPR043628">
    <property type="entry name" value="DAZ_dom"/>
</dbReference>
<keyword evidence="6" id="KW-0963">Cytoplasm</keyword>
<evidence type="ECO:0000256" key="9">
    <source>
        <dbReference type="ARBA" id="ARBA00022871"/>
    </source>
</evidence>
<dbReference type="AlphaFoldDB" id="A0A5A9NJR2"/>
<dbReference type="GO" id="GO:0003730">
    <property type="term" value="F:mRNA 3'-UTR binding"/>
    <property type="evidence" value="ECO:0007669"/>
    <property type="project" value="InterPro"/>
</dbReference>
<feature type="region of interest" description="Disordered" evidence="15">
    <location>
        <begin position="416"/>
        <end position="449"/>
    </location>
</feature>
<sequence>MYLGDQLPLCVICGLYSKDLQKRQGLQSSLKLSNGYILPEGKMTPNTLFVGGIDMKVDENEIRDFFAKYGSVKEVKIITYRGGICKGYGFVYFSDDVDIQTIVDQPISFKGKKLKLGPAIMKERNSRSMQSPMIGPSQWVSPSPYVYCSCCAPSLAPPSPVFNGGNQYMQPYSYSSLPGVMIPQVPMNYAQTTYAYQANKIKTHCKLLFFNQCCFCVVSPTTVVWRAENEACQSEMGCKLSKPRGSDEAPGKIFSTLRRAQVETQCGVAYTYHYLDFLLGKEEVAVSSLLCLSSVRELPVQVCELYQKGFVLAAVHPFVHSGGPSSANLQKQLHRAVLIRETHNSSDSSLLNWVGPHLATDVCYLGQQEPDPEVIQGYVKKVQDLADQGDLFVGFLPQPGGGPYFLGHLETDELSSLHSSPCSVDRRPLTISPGSERQQEDDANEDSQNQSLAKFDLDFPDQDLINQNLHMQDSESSQCWNNQNPFTENPQYLYEREHTRDEDIRNQVESTISFRAPETHPARGTKTELVLPNCDLAENQQPDHREQVRSQEKHSKRTGTTQMLNRVQVFALYNHTMVLSGSPKLFSLRVPLHVQREAGLVSSVDSHWLDHMTHHFRNGARLIDGYYHLGADAASSFTVESVFIFQSAPGDVTATAAYDAIVVEQWTVIDGVAVKTDYIPLLQSLAPYGWRLMCVLPTPVVKTKSDGSLATKQILFLQRPTLPRKRRELTKLSLRGQNKRNSNSKKTLETDIAPLATIEREMEKMERERTRDTTKTEKGQNLSKMPKRRDQPEETQEYRIQVDNIAYVNKDRIKIANSTNHQAERRLFRHSSADVLLLTE</sequence>
<dbReference type="EMBL" id="SOYY01000016">
    <property type="protein sequence ID" value="KAA0710244.1"/>
    <property type="molecule type" value="Genomic_DNA"/>
</dbReference>
<protein>
    <submittedName>
        <fullName evidence="18">Deleted in azoospermia-like</fullName>
    </submittedName>
</protein>
<keyword evidence="4" id="KW-0217">Developmental protein</keyword>
<dbReference type="InterPro" id="IPR028169">
    <property type="entry name" value="Raftlin"/>
</dbReference>
<keyword evidence="11" id="KW-0472">Membrane</keyword>
<dbReference type="InterPro" id="IPR000504">
    <property type="entry name" value="RRM_dom"/>
</dbReference>
<dbReference type="SUPFAM" id="SSF54928">
    <property type="entry name" value="RNA-binding domain, RBD"/>
    <property type="match status" value="1"/>
</dbReference>
<accession>A0A5A9NJR2</accession>
<dbReference type="Pfam" id="PF15250">
    <property type="entry name" value="Raftlin"/>
    <property type="match status" value="1"/>
</dbReference>
<evidence type="ECO:0000256" key="12">
    <source>
        <dbReference type="ARBA" id="ARBA00023139"/>
    </source>
</evidence>
<evidence type="ECO:0000256" key="6">
    <source>
        <dbReference type="ARBA" id="ARBA00022490"/>
    </source>
</evidence>
<keyword evidence="5" id="KW-1003">Cell membrane</keyword>
<feature type="domain" description="RRM" evidence="16">
    <location>
        <begin position="46"/>
        <end position="127"/>
    </location>
</feature>
<gene>
    <name evidence="18" type="ORF">E1301_Tti016924</name>
</gene>
<feature type="compositionally biased region" description="Basic and acidic residues" evidence="15">
    <location>
        <begin position="541"/>
        <end position="553"/>
    </location>
</feature>
<dbReference type="GO" id="GO:0005886">
    <property type="term" value="C:plasma membrane"/>
    <property type="evidence" value="ECO:0007669"/>
    <property type="project" value="UniProtKB-SubCell"/>
</dbReference>
<dbReference type="PANTHER" id="PTHR17601:SF7">
    <property type="entry name" value="RAFTLIN ISOFORM X1"/>
    <property type="match status" value="1"/>
</dbReference>
<dbReference type="FunFam" id="3.30.70.330:FF:000180">
    <property type="entry name" value="Deleted in azoospermia-like"/>
    <property type="match status" value="1"/>
</dbReference>
<dbReference type="PROSITE" id="PS51890">
    <property type="entry name" value="DAZ"/>
    <property type="match status" value="1"/>
</dbReference>
<comment type="similarity">
    <text evidence="3">Belongs to the raftlin family.</text>
</comment>
<keyword evidence="10 14" id="KW-0694">RNA-binding</keyword>
<dbReference type="GO" id="GO:0007283">
    <property type="term" value="P:spermatogenesis"/>
    <property type="evidence" value="ECO:0007669"/>
    <property type="project" value="UniProtKB-KW"/>
</dbReference>
<evidence type="ECO:0000256" key="13">
    <source>
        <dbReference type="ARBA" id="ARBA00023288"/>
    </source>
</evidence>
<feature type="domain" description="DAZ" evidence="17">
    <location>
        <begin position="171"/>
        <end position="197"/>
    </location>
</feature>
<evidence type="ECO:0000256" key="2">
    <source>
        <dbReference type="ARBA" id="ARBA00004496"/>
    </source>
</evidence>
<dbReference type="InterPro" id="IPR012677">
    <property type="entry name" value="Nucleotide-bd_a/b_plait_sf"/>
</dbReference>
<dbReference type="Pfam" id="PF00076">
    <property type="entry name" value="RRM_1"/>
    <property type="match status" value="1"/>
</dbReference>